<dbReference type="SUPFAM" id="SSF47986">
    <property type="entry name" value="DEATH domain"/>
    <property type="match status" value="2"/>
</dbReference>
<sequence length="196" mass="22644">MADEEINKCRETLFDMFKDLDINELETFCMLLRGIKENIGKGELEGITRIRLANILVEKITPVKTCKERVADLLGRSGRRDLLERYKDFFGNPEVKSEVATQGTGGNTSNYNVRKMLIDMLDDLEDRDTKRLKTLLGEHGVKKKNLQNVDSDDLAERMLATFKTESECVMKFKRILQEIPRNDIVGRNKDFFADFE</sequence>
<proteinExistence type="predicted"/>
<dbReference type="InterPro" id="IPR001875">
    <property type="entry name" value="DED_dom"/>
</dbReference>
<feature type="domain" description="DED" evidence="1">
    <location>
        <begin position="112"/>
        <end position="190"/>
    </location>
</feature>
<dbReference type="GeneID" id="102802555"/>
<dbReference type="SMART" id="SM01289">
    <property type="entry name" value="PYRIN"/>
    <property type="match status" value="2"/>
</dbReference>
<evidence type="ECO:0000259" key="1">
    <source>
        <dbReference type="PROSITE" id="PS50168"/>
    </source>
</evidence>
<organism evidence="2 3">
    <name type="scientific">Saccoglossus kowalevskii</name>
    <name type="common">Acorn worm</name>
    <dbReference type="NCBI Taxonomy" id="10224"/>
    <lineage>
        <taxon>Eukaryota</taxon>
        <taxon>Metazoa</taxon>
        <taxon>Hemichordata</taxon>
        <taxon>Enteropneusta</taxon>
        <taxon>Harrimaniidae</taxon>
        <taxon>Saccoglossus</taxon>
    </lineage>
</organism>
<dbReference type="RefSeq" id="XP_006821045.1">
    <property type="nucleotide sequence ID" value="XM_006820982.1"/>
</dbReference>
<dbReference type="InterPro" id="IPR011029">
    <property type="entry name" value="DEATH-like_dom_sf"/>
</dbReference>
<dbReference type="Proteomes" id="UP000694865">
    <property type="component" value="Unplaced"/>
</dbReference>
<dbReference type="Gene3D" id="1.10.533.10">
    <property type="entry name" value="Death Domain, Fas"/>
    <property type="match status" value="2"/>
</dbReference>
<evidence type="ECO:0000313" key="3">
    <source>
        <dbReference type="RefSeq" id="XP_006821045.1"/>
    </source>
</evidence>
<name>A0ABM0MM04_SACKO</name>
<keyword evidence="2" id="KW-1185">Reference proteome</keyword>
<gene>
    <name evidence="3" type="primary">LOC102802555</name>
</gene>
<accession>A0ABM0MM04</accession>
<reference evidence="3" key="1">
    <citation type="submission" date="2025-08" db="UniProtKB">
        <authorList>
            <consortium name="RefSeq"/>
        </authorList>
    </citation>
    <scope>IDENTIFICATION</scope>
    <source>
        <tissue evidence="3">Testes</tissue>
    </source>
</reference>
<evidence type="ECO:0000313" key="2">
    <source>
        <dbReference type="Proteomes" id="UP000694865"/>
    </source>
</evidence>
<dbReference type="InterPro" id="IPR004020">
    <property type="entry name" value="DAPIN"/>
</dbReference>
<dbReference type="PROSITE" id="PS50168">
    <property type="entry name" value="DED"/>
    <property type="match status" value="1"/>
</dbReference>
<protein>
    <submittedName>
        <fullName evidence="3">Uncharacterized protein LOC102802555</fullName>
    </submittedName>
</protein>
<dbReference type="Pfam" id="PF02758">
    <property type="entry name" value="PYRIN"/>
    <property type="match status" value="2"/>
</dbReference>